<reference evidence="2" key="1">
    <citation type="submission" date="2021-05" db="EMBL/GenBank/DDBJ databases">
        <authorList>
            <person name="Alioto T."/>
            <person name="Alioto T."/>
            <person name="Gomez Garrido J."/>
        </authorList>
    </citation>
    <scope>NUCLEOTIDE SEQUENCE</scope>
</reference>
<keyword evidence="1" id="KW-1133">Transmembrane helix</keyword>
<evidence type="ECO:0000313" key="2">
    <source>
        <dbReference type="EMBL" id="CAG6696488.1"/>
    </source>
</evidence>
<sequence>MTILGSCAGARLRKSVKWSFLANEKFFVGAFLVRLRVLNFKRPHVALSHTFFLLVVLFDLSKMSPAAISKGLIFGYYLLLGYYFGRRLRRLQKAIRKLSILEKIL</sequence>
<accession>A0A8D8TZ38</accession>
<evidence type="ECO:0000256" key="1">
    <source>
        <dbReference type="SAM" id="Phobius"/>
    </source>
</evidence>
<organism evidence="2">
    <name type="scientific">Cacopsylla melanoneura</name>
    <dbReference type="NCBI Taxonomy" id="428564"/>
    <lineage>
        <taxon>Eukaryota</taxon>
        <taxon>Metazoa</taxon>
        <taxon>Ecdysozoa</taxon>
        <taxon>Arthropoda</taxon>
        <taxon>Hexapoda</taxon>
        <taxon>Insecta</taxon>
        <taxon>Pterygota</taxon>
        <taxon>Neoptera</taxon>
        <taxon>Paraneoptera</taxon>
        <taxon>Hemiptera</taxon>
        <taxon>Sternorrhyncha</taxon>
        <taxon>Psylloidea</taxon>
        <taxon>Psyllidae</taxon>
        <taxon>Psyllinae</taxon>
        <taxon>Cacopsylla</taxon>
    </lineage>
</organism>
<name>A0A8D8TZ38_9HEMI</name>
<protein>
    <submittedName>
        <fullName evidence="2">Uncharacterized protein</fullName>
    </submittedName>
</protein>
<feature type="transmembrane region" description="Helical" evidence="1">
    <location>
        <begin position="67"/>
        <end position="85"/>
    </location>
</feature>
<dbReference type="AlphaFoldDB" id="A0A8D8TZ38"/>
<keyword evidence="1" id="KW-0812">Transmembrane</keyword>
<keyword evidence="1" id="KW-0472">Membrane</keyword>
<proteinExistence type="predicted"/>
<dbReference type="EMBL" id="HBUF01328926">
    <property type="protein sequence ID" value="CAG6696488.1"/>
    <property type="molecule type" value="Transcribed_RNA"/>
</dbReference>